<name>A0A9P4UEW9_9PLEO</name>
<reference evidence="1" key="1">
    <citation type="journal article" date="2020" name="Stud. Mycol.">
        <title>101 Dothideomycetes genomes: a test case for predicting lifestyles and emergence of pathogens.</title>
        <authorList>
            <person name="Haridas S."/>
            <person name="Albert R."/>
            <person name="Binder M."/>
            <person name="Bloem J."/>
            <person name="Labutti K."/>
            <person name="Salamov A."/>
            <person name="Andreopoulos B."/>
            <person name="Baker S."/>
            <person name="Barry K."/>
            <person name="Bills G."/>
            <person name="Bluhm B."/>
            <person name="Cannon C."/>
            <person name="Castanera R."/>
            <person name="Culley D."/>
            <person name="Daum C."/>
            <person name="Ezra D."/>
            <person name="Gonzalez J."/>
            <person name="Henrissat B."/>
            <person name="Kuo A."/>
            <person name="Liang C."/>
            <person name="Lipzen A."/>
            <person name="Lutzoni F."/>
            <person name="Magnuson J."/>
            <person name="Mondo S."/>
            <person name="Nolan M."/>
            <person name="Ohm R."/>
            <person name="Pangilinan J."/>
            <person name="Park H.-J."/>
            <person name="Ramirez L."/>
            <person name="Alfaro M."/>
            <person name="Sun H."/>
            <person name="Tritt A."/>
            <person name="Yoshinaga Y."/>
            <person name="Zwiers L.-H."/>
            <person name="Turgeon B."/>
            <person name="Goodwin S."/>
            <person name="Spatafora J."/>
            <person name="Crous P."/>
            <person name="Grigoriev I."/>
        </authorList>
    </citation>
    <scope>NUCLEOTIDE SEQUENCE</scope>
    <source>
        <strain evidence="1">CBS 690.94</strain>
    </source>
</reference>
<proteinExistence type="predicted"/>
<evidence type="ECO:0008006" key="3">
    <source>
        <dbReference type="Google" id="ProtNLM"/>
    </source>
</evidence>
<dbReference type="OrthoDB" id="5313288at2759"/>
<dbReference type="SUPFAM" id="SSF81383">
    <property type="entry name" value="F-box domain"/>
    <property type="match status" value="1"/>
</dbReference>
<protein>
    <recommendedName>
        <fullName evidence="3">F-box domain-containing protein</fullName>
    </recommendedName>
</protein>
<dbReference type="AlphaFoldDB" id="A0A9P4UEW9"/>
<dbReference type="EMBL" id="MU001496">
    <property type="protein sequence ID" value="KAF2447906.1"/>
    <property type="molecule type" value="Genomic_DNA"/>
</dbReference>
<evidence type="ECO:0000313" key="2">
    <source>
        <dbReference type="Proteomes" id="UP000799764"/>
    </source>
</evidence>
<keyword evidence="2" id="KW-1185">Reference proteome</keyword>
<accession>A0A9P4UEW9</accession>
<dbReference type="Proteomes" id="UP000799764">
    <property type="component" value="Unassembled WGS sequence"/>
</dbReference>
<comment type="caution">
    <text evidence="1">The sequence shown here is derived from an EMBL/GenBank/DDBJ whole genome shotgun (WGS) entry which is preliminary data.</text>
</comment>
<sequence>MMAQLDNLPLELLFNVLSYCDAFNARSLPKHPLFAVAATCHRLRDNVEEYTRGLLKKHAKKSPPKSAKRAAAFVCRKEWMKYALTRCPFCFKKTVSKAILDAKMPCCRSCDRTEFPKMTMTAALRDHRLSKLDLFTPNILHPTLPPLSTGQYSVMGSEATMIATSDVLARKAHIASLLGPAKADNRRIMRSRAESHSSLIFITDIFVASTANTVVWRPMQRTLEQMPWQRSANQARNGVKNLGYYYHTKAVGILKSSGKTCAWIWRSASYQAGL</sequence>
<evidence type="ECO:0000313" key="1">
    <source>
        <dbReference type="EMBL" id="KAF2447906.1"/>
    </source>
</evidence>
<organism evidence="1 2">
    <name type="scientific">Karstenula rhodostoma CBS 690.94</name>
    <dbReference type="NCBI Taxonomy" id="1392251"/>
    <lineage>
        <taxon>Eukaryota</taxon>
        <taxon>Fungi</taxon>
        <taxon>Dikarya</taxon>
        <taxon>Ascomycota</taxon>
        <taxon>Pezizomycotina</taxon>
        <taxon>Dothideomycetes</taxon>
        <taxon>Pleosporomycetidae</taxon>
        <taxon>Pleosporales</taxon>
        <taxon>Massarineae</taxon>
        <taxon>Didymosphaeriaceae</taxon>
        <taxon>Karstenula</taxon>
    </lineage>
</organism>
<dbReference type="CDD" id="cd09917">
    <property type="entry name" value="F-box_SF"/>
    <property type="match status" value="1"/>
</dbReference>
<dbReference type="InterPro" id="IPR036047">
    <property type="entry name" value="F-box-like_dom_sf"/>
</dbReference>
<gene>
    <name evidence="1" type="ORF">P171DRAFT_383141</name>
</gene>